<gene>
    <name evidence="1" type="ORF">TNCT_565571</name>
</gene>
<dbReference type="EMBL" id="BMAO01020095">
    <property type="protein sequence ID" value="GFQ64976.1"/>
    <property type="molecule type" value="Genomic_DNA"/>
</dbReference>
<comment type="caution">
    <text evidence="1">The sequence shown here is derived from an EMBL/GenBank/DDBJ whole genome shotgun (WGS) entry which is preliminary data.</text>
</comment>
<accession>A0A8X6EZ37</accession>
<evidence type="ECO:0000313" key="2">
    <source>
        <dbReference type="Proteomes" id="UP000887116"/>
    </source>
</evidence>
<evidence type="ECO:0000313" key="1">
    <source>
        <dbReference type="EMBL" id="GFQ64976.1"/>
    </source>
</evidence>
<reference evidence="1" key="1">
    <citation type="submission" date="2020-07" db="EMBL/GenBank/DDBJ databases">
        <title>Multicomponent nature underlies the extraordinary mechanical properties of spider dragline silk.</title>
        <authorList>
            <person name="Kono N."/>
            <person name="Nakamura H."/>
            <person name="Mori M."/>
            <person name="Yoshida Y."/>
            <person name="Ohtoshi R."/>
            <person name="Malay A.D."/>
            <person name="Moran D.A.P."/>
            <person name="Tomita M."/>
            <person name="Numata K."/>
            <person name="Arakawa K."/>
        </authorList>
    </citation>
    <scope>NUCLEOTIDE SEQUENCE</scope>
</reference>
<keyword evidence="2" id="KW-1185">Reference proteome</keyword>
<organism evidence="1 2">
    <name type="scientific">Trichonephila clavata</name>
    <name type="common">Joro spider</name>
    <name type="synonym">Nephila clavata</name>
    <dbReference type="NCBI Taxonomy" id="2740835"/>
    <lineage>
        <taxon>Eukaryota</taxon>
        <taxon>Metazoa</taxon>
        <taxon>Ecdysozoa</taxon>
        <taxon>Arthropoda</taxon>
        <taxon>Chelicerata</taxon>
        <taxon>Arachnida</taxon>
        <taxon>Araneae</taxon>
        <taxon>Araneomorphae</taxon>
        <taxon>Entelegynae</taxon>
        <taxon>Araneoidea</taxon>
        <taxon>Nephilidae</taxon>
        <taxon>Trichonephila</taxon>
    </lineage>
</organism>
<sequence>MKDINDKSRNFKHCKKTAIAHGLMPHSVLFPSFVESLVETGFEPLAFLNIADGEANDIEHFLNDAKKISIIIYLINRVITYV</sequence>
<name>A0A8X6EZ37_TRICU</name>
<protein>
    <submittedName>
        <fullName evidence="1">Uncharacterized protein</fullName>
    </submittedName>
</protein>
<dbReference type="Proteomes" id="UP000887116">
    <property type="component" value="Unassembled WGS sequence"/>
</dbReference>
<proteinExistence type="predicted"/>
<dbReference type="AlphaFoldDB" id="A0A8X6EZ37"/>